<evidence type="ECO:0000256" key="8">
    <source>
        <dbReference type="SAM" id="MobiDB-lite"/>
    </source>
</evidence>
<evidence type="ECO:0000259" key="10">
    <source>
        <dbReference type="PROSITE" id="PS50059"/>
    </source>
</evidence>
<evidence type="ECO:0000256" key="6">
    <source>
        <dbReference type="ARBA" id="ARBA00023235"/>
    </source>
</evidence>
<dbReference type="InterPro" id="IPR046357">
    <property type="entry name" value="PPIase_dom_sf"/>
</dbReference>
<feature type="transmembrane region" description="Helical" evidence="9">
    <location>
        <begin position="402"/>
        <end position="421"/>
    </location>
</feature>
<evidence type="ECO:0000313" key="12">
    <source>
        <dbReference type="Proteomes" id="UP000037460"/>
    </source>
</evidence>
<keyword evidence="3" id="KW-0677">Repeat</keyword>
<gene>
    <name evidence="11" type="ORF">Ctob_006565</name>
</gene>
<keyword evidence="5 7" id="KW-0697">Rotamase</keyword>
<dbReference type="Gene3D" id="1.25.40.10">
    <property type="entry name" value="Tetratricopeptide repeat domain"/>
    <property type="match status" value="1"/>
</dbReference>
<feature type="region of interest" description="Disordered" evidence="8">
    <location>
        <begin position="348"/>
        <end position="371"/>
    </location>
</feature>
<reference evidence="12" key="1">
    <citation type="journal article" date="2015" name="PLoS Genet.">
        <title>Genome Sequence and Transcriptome Analyses of Chrysochromulina tobin: Metabolic Tools for Enhanced Algal Fitness in the Prominent Order Prymnesiales (Haptophyceae).</title>
        <authorList>
            <person name="Hovde B.T."/>
            <person name="Deodato C.R."/>
            <person name="Hunsperger H.M."/>
            <person name="Ryken S.A."/>
            <person name="Yost W."/>
            <person name="Jha R.K."/>
            <person name="Patterson J."/>
            <person name="Monnat R.J. Jr."/>
            <person name="Barlow S.B."/>
            <person name="Starkenburg S.R."/>
            <person name="Cattolico R.A."/>
        </authorList>
    </citation>
    <scope>NUCLEOTIDE SEQUENCE</scope>
    <source>
        <strain evidence="12">CCMP291</strain>
    </source>
</reference>
<evidence type="ECO:0000256" key="5">
    <source>
        <dbReference type="ARBA" id="ARBA00023110"/>
    </source>
</evidence>
<comment type="caution">
    <text evidence="11">The sequence shown here is derived from an EMBL/GenBank/DDBJ whole genome shotgun (WGS) entry which is preliminary data.</text>
</comment>
<sequence length="450" mass="50159">MPAEWTEEQIKKRRSHTHGPGPNDEPPDEEEEARIKAEKAAQNERELEESKRMEREQWEARERELEASWTKRVRTKGAGPQCYAGAFVRLHLTGRAKLDQSFVSQRALETGFKDNSIFEDSRERGVPNMLLVGRGILVPGLEKALLSMCAGEHAEVTIQPEGGYGAAGSVSNPVVPGSATLTYDVEILTVEKEEELWELSFETKVELADERRRRGNTLVGTKFFMEANEEYEQGMRYLIFNPHPTEEQAAVLQPAMLTLHLNLAAVKLRLKREDDAIKQAHDALKISADHPKALYRIGQAYTQLGKYTLARFHLEKAEAVVSAGHPSVPKGDDSSLRAIHEEMDRLSKRMERHQRDRKKAGSRMGLGSGEELDNSRFARAKRALGLERLSQLTAKSLGLTEGWMWGIGLLVTGVALALGVIDARRRAADAQTLDALELAVEEPPGTLQGS</sequence>
<keyword evidence="12" id="KW-1185">Reference proteome</keyword>
<protein>
    <recommendedName>
        <fullName evidence="2 7">peptidylprolyl isomerase</fullName>
        <ecNumber evidence="2 7">5.2.1.8</ecNumber>
    </recommendedName>
</protein>
<dbReference type="InterPro" id="IPR011990">
    <property type="entry name" value="TPR-like_helical_dom_sf"/>
</dbReference>
<dbReference type="SUPFAM" id="SSF54534">
    <property type="entry name" value="FKBP-like"/>
    <property type="match status" value="1"/>
</dbReference>
<dbReference type="Proteomes" id="UP000037460">
    <property type="component" value="Unassembled WGS sequence"/>
</dbReference>
<dbReference type="PROSITE" id="PS50059">
    <property type="entry name" value="FKBP_PPIASE"/>
    <property type="match status" value="1"/>
</dbReference>
<evidence type="ECO:0000256" key="3">
    <source>
        <dbReference type="ARBA" id="ARBA00022737"/>
    </source>
</evidence>
<dbReference type="SUPFAM" id="SSF48452">
    <property type="entry name" value="TPR-like"/>
    <property type="match status" value="1"/>
</dbReference>
<evidence type="ECO:0000256" key="1">
    <source>
        <dbReference type="ARBA" id="ARBA00000971"/>
    </source>
</evidence>
<feature type="compositionally biased region" description="Basic and acidic residues" evidence="8">
    <location>
        <begin position="33"/>
        <end position="57"/>
    </location>
</feature>
<dbReference type="EC" id="5.2.1.8" evidence="2 7"/>
<dbReference type="InterPro" id="IPR019734">
    <property type="entry name" value="TPR_rpt"/>
</dbReference>
<keyword evidence="9" id="KW-0812">Transmembrane</keyword>
<dbReference type="InterPro" id="IPR001179">
    <property type="entry name" value="PPIase_FKBP_dom"/>
</dbReference>
<evidence type="ECO:0000256" key="7">
    <source>
        <dbReference type="PROSITE-ProRule" id="PRU00277"/>
    </source>
</evidence>
<keyword evidence="9" id="KW-0472">Membrane</keyword>
<dbReference type="Pfam" id="PF00254">
    <property type="entry name" value="FKBP_C"/>
    <property type="match status" value="1"/>
</dbReference>
<keyword evidence="9" id="KW-1133">Transmembrane helix</keyword>
<organism evidence="11 12">
    <name type="scientific">Chrysochromulina tobinii</name>
    <dbReference type="NCBI Taxonomy" id="1460289"/>
    <lineage>
        <taxon>Eukaryota</taxon>
        <taxon>Haptista</taxon>
        <taxon>Haptophyta</taxon>
        <taxon>Prymnesiophyceae</taxon>
        <taxon>Prymnesiales</taxon>
        <taxon>Chrysochromulinaceae</taxon>
        <taxon>Chrysochromulina</taxon>
    </lineage>
</organism>
<evidence type="ECO:0000313" key="11">
    <source>
        <dbReference type="EMBL" id="KOO25001.1"/>
    </source>
</evidence>
<evidence type="ECO:0000256" key="2">
    <source>
        <dbReference type="ARBA" id="ARBA00013194"/>
    </source>
</evidence>
<feature type="domain" description="PPIase FKBP-type" evidence="10">
    <location>
        <begin position="85"/>
        <end position="191"/>
    </location>
</feature>
<dbReference type="AlphaFoldDB" id="A0A0M0JEJ4"/>
<evidence type="ECO:0000256" key="9">
    <source>
        <dbReference type="SAM" id="Phobius"/>
    </source>
</evidence>
<dbReference type="SMART" id="SM00028">
    <property type="entry name" value="TPR"/>
    <property type="match status" value="2"/>
</dbReference>
<comment type="catalytic activity">
    <reaction evidence="1 7">
        <text>[protein]-peptidylproline (omega=180) = [protein]-peptidylproline (omega=0)</text>
        <dbReference type="Rhea" id="RHEA:16237"/>
        <dbReference type="Rhea" id="RHEA-COMP:10747"/>
        <dbReference type="Rhea" id="RHEA-COMP:10748"/>
        <dbReference type="ChEBI" id="CHEBI:83833"/>
        <dbReference type="ChEBI" id="CHEBI:83834"/>
        <dbReference type="EC" id="5.2.1.8"/>
    </reaction>
</comment>
<keyword evidence="4" id="KW-0802">TPR repeat</keyword>
<feature type="compositionally biased region" description="Basic residues" evidence="8">
    <location>
        <begin position="350"/>
        <end position="361"/>
    </location>
</feature>
<dbReference type="PANTHER" id="PTHR46512">
    <property type="entry name" value="PEPTIDYLPROLYL ISOMERASE"/>
    <property type="match status" value="1"/>
</dbReference>
<evidence type="ECO:0000256" key="4">
    <source>
        <dbReference type="ARBA" id="ARBA00022803"/>
    </source>
</evidence>
<dbReference type="Gene3D" id="3.10.50.40">
    <property type="match status" value="1"/>
</dbReference>
<dbReference type="EMBL" id="JWZX01003029">
    <property type="protein sequence ID" value="KOO25001.1"/>
    <property type="molecule type" value="Genomic_DNA"/>
</dbReference>
<dbReference type="PANTHER" id="PTHR46512:SF9">
    <property type="entry name" value="PEPTIDYLPROLYL ISOMERASE"/>
    <property type="match status" value="1"/>
</dbReference>
<proteinExistence type="predicted"/>
<keyword evidence="6 7" id="KW-0413">Isomerase</keyword>
<accession>A0A0M0JEJ4</accession>
<dbReference type="GO" id="GO:0003755">
    <property type="term" value="F:peptidyl-prolyl cis-trans isomerase activity"/>
    <property type="evidence" value="ECO:0007669"/>
    <property type="project" value="UniProtKB-KW"/>
</dbReference>
<feature type="region of interest" description="Disordered" evidence="8">
    <location>
        <begin position="1"/>
        <end position="57"/>
    </location>
</feature>
<name>A0A0M0JEJ4_9EUKA</name>
<dbReference type="OrthoDB" id="433738at2759"/>
<dbReference type="InterPro" id="IPR050754">
    <property type="entry name" value="FKBP4/5/8-like"/>
</dbReference>